<dbReference type="Gene3D" id="3.40.50.150">
    <property type="entry name" value="Vaccinia Virus protein VP39"/>
    <property type="match status" value="1"/>
</dbReference>
<dbReference type="CDD" id="cd02440">
    <property type="entry name" value="AdoMet_MTases"/>
    <property type="match status" value="1"/>
</dbReference>
<evidence type="ECO:0000313" key="3">
    <source>
        <dbReference type="Proteomes" id="UP000198802"/>
    </source>
</evidence>
<dbReference type="EMBL" id="FAOZ01000024">
    <property type="protein sequence ID" value="CUU59098.1"/>
    <property type="molecule type" value="Genomic_DNA"/>
</dbReference>
<dbReference type="GO" id="GO:0008168">
    <property type="term" value="F:methyltransferase activity"/>
    <property type="evidence" value="ECO:0007669"/>
    <property type="project" value="UniProtKB-KW"/>
</dbReference>
<reference evidence="3" key="1">
    <citation type="submission" date="2015-11" db="EMBL/GenBank/DDBJ databases">
        <authorList>
            <person name="Varghese N."/>
        </authorList>
    </citation>
    <scope>NUCLEOTIDE SEQUENCE [LARGE SCALE GENOMIC DNA]</scope>
    <source>
        <strain evidence="3">DSM 45899</strain>
    </source>
</reference>
<dbReference type="Pfam" id="PF13649">
    <property type="entry name" value="Methyltransf_25"/>
    <property type="match status" value="1"/>
</dbReference>
<proteinExistence type="predicted"/>
<dbReference type="Gene3D" id="2.20.130.10">
    <property type="entry name" value="CAC2371-like domains"/>
    <property type="match status" value="1"/>
</dbReference>
<keyword evidence="2" id="KW-0489">Methyltransferase</keyword>
<dbReference type="InterPro" id="IPR029063">
    <property type="entry name" value="SAM-dependent_MTases_sf"/>
</dbReference>
<feature type="domain" description="Methyltransferase" evidence="1">
    <location>
        <begin position="38"/>
        <end position="133"/>
    </location>
</feature>
<name>A0A0S4QXC1_9ACTN</name>
<evidence type="ECO:0000313" key="2">
    <source>
        <dbReference type="EMBL" id="CUU59098.1"/>
    </source>
</evidence>
<protein>
    <submittedName>
        <fullName evidence="2">Methyltransferase domain-containing protein</fullName>
    </submittedName>
</protein>
<dbReference type="GO" id="GO:0032259">
    <property type="term" value="P:methylation"/>
    <property type="evidence" value="ECO:0007669"/>
    <property type="project" value="UniProtKB-KW"/>
</dbReference>
<evidence type="ECO:0000259" key="1">
    <source>
        <dbReference type="Pfam" id="PF13649"/>
    </source>
</evidence>
<dbReference type="AlphaFoldDB" id="A0A0S4QXC1"/>
<dbReference type="Proteomes" id="UP000198802">
    <property type="component" value="Unassembled WGS sequence"/>
</dbReference>
<organism evidence="2 3">
    <name type="scientific">Parafrankia irregularis</name>
    <dbReference type="NCBI Taxonomy" id="795642"/>
    <lineage>
        <taxon>Bacteria</taxon>
        <taxon>Bacillati</taxon>
        <taxon>Actinomycetota</taxon>
        <taxon>Actinomycetes</taxon>
        <taxon>Frankiales</taxon>
        <taxon>Frankiaceae</taxon>
        <taxon>Parafrankia</taxon>
    </lineage>
</organism>
<gene>
    <name evidence="2" type="ORF">Ga0074812_124123</name>
</gene>
<dbReference type="SUPFAM" id="SSF53335">
    <property type="entry name" value="S-adenosyl-L-methionine-dependent methyltransferases"/>
    <property type="match status" value="1"/>
</dbReference>
<accession>A0A0S4QXC1</accession>
<keyword evidence="3" id="KW-1185">Reference proteome</keyword>
<dbReference type="InterPro" id="IPR041698">
    <property type="entry name" value="Methyltransf_25"/>
</dbReference>
<sequence>MRYGRLCSLVYQLDKPIGTSFGDVEFYRTLLAGVGGEILEPAVGTGRILIPLLQSGLRVRGYDTSTHMLTICRDNCASHGLDPVLFEADMVAFREPAAFDAVIIPAGSFALVTGRERALQALRNIRESLTPDGRLIVDVEPINPPAQPEPLRHWWHGGDLITLTCHPGPPTDPRCQISWCRYELWRDGRLVQAELEPFTLQIWDLDEFDDLLQEAGLTTVAVHADYKVGQSPTADTEVWTFEATNRDVSRLPTRP</sequence>
<keyword evidence="2" id="KW-0808">Transferase</keyword>